<dbReference type="CDD" id="cd16488">
    <property type="entry name" value="mRING-H2-C3H3C2_Mio-like"/>
    <property type="match status" value="1"/>
</dbReference>
<dbReference type="Proteomes" id="UP000095085">
    <property type="component" value="Unassembled WGS sequence"/>
</dbReference>
<dbReference type="GeneID" id="30996327"/>
<dbReference type="GO" id="GO:0034198">
    <property type="term" value="P:cellular response to amino acid starvation"/>
    <property type="evidence" value="ECO:0007669"/>
    <property type="project" value="TreeGrafter"/>
</dbReference>
<evidence type="ECO:0000259" key="9">
    <source>
        <dbReference type="PROSITE" id="PS50089"/>
    </source>
</evidence>
<dbReference type="PANTHER" id="PTHR46170:SF1">
    <property type="entry name" value="GATOR COMPLEX PROTEIN WDR59"/>
    <property type="match status" value="1"/>
</dbReference>
<dbReference type="InterPro" id="IPR049567">
    <property type="entry name" value="WDR59-like"/>
</dbReference>
<evidence type="ECO:0000256" key="8">
    <source>
        <dbReference type="SAM" id="MobiDB-lite"/>
    </source>
</evidence>
<dbReference type="PANTHER" id="PTHR46170">
    <property type="entry name" value="GATOR COMPLEX PROTEIN WDR59"/>
    <property type="match status" value="1"/>
</dbReference>
<dbReference type="Gene3D" id="2.130.10.10">
    <property type="entry name" value="YVTN repeat-like/Quinoprotein amine dehydrogenase"/>
    <property type="match status" value="1"/>
</dbReference>
<feature type="compositionally biased region" description="Polar residues" evidence="8">
    <location>
        <begin position="890"/>
        <end position="900"/>
    </location>
</feature>
<dbReference type="GO" id="GO:0035859">
    <property type="term" value="C:Seh1-associated complex"/>
    <property type="evidence" value="ECO:0007669"/>
    <property type="project" value="TreeGrafter"/>
</dbReference>
<keyword evidence="6" id="KW-0862">Zinc</keyword>
<organism evidence="10 11">
    <name type="scientific">Hyphopichia burtonii NRRL Y-1933</name>
    <dbReference type="NCBI Taxonomy" id="984485"/>
    <lineage>
        <taxon>Eukaryota</taxon>
        <taxon>Fungi</taxon>
        <taxon>Dikarya</taxon>
        <taxon>Ascomycota</taxon>
        <taxon>Saccharomycotina</taxon>
        <taxon>Pichiomycetes</taxon>
        <taxon>Debaryomycetaceae</taxon>
        <taxon>Hyphopichia</taxon>
    </lineage>
</organism>
<dbReference type="SUPFAM" id="SSF50978">
    <property type="entry name" value="WD40 repeat-like"/>
    <property type="match status" value="1"/>
</dbReference>
<dbReference type="PROSITE" id="PS50294">
    <property type="entry name" value="WD_REPEATS_REGION"/>
    <property type="match status" value="1"/>
</dbReference>
<evidence type="ECO:0000256" key="2">
    <source>
        <dbReference type="ARBA" id="ARBA00004116"/>
    </source>
</evidence>
<accession>A0A1E4REI8</accession>
<feature type="region of interest" description="Disordered" evidence="8">
    <location>
        <begin position="786"/>
        <end position="818"/>
    </location>
</feature>
<dbReference type="GO" id="GO:0035591">
    <property type="term" value="F:signaling adaptor activity"/>
    <property type="evidence" value="ECO:0007669"/>
    <property type="project" value="TreeGrafter"/>
</dbReference>
<evidence type="ECO:0000256" key="5">
    <source>
        <dbReference type="ARBA" id="ARBA00022737"/>
    </source>
</evidence>
<feature type="compositionally biased region" description="Low complexity" evidence="8">
    <location>
        <begin position="901"/>
        <end position="913"/>
    </location>
</feature>
<evidence type="ECO:0000256" key="1">
    <source>
        <dbReference type="ARBA" id="ARBA00002738"/>
    </source>
</evidence>
<keyword evidence="3" id="KW-0926">Vacuole</keyword>
<dbReference type="InterPro" id="IPR019775">
    <property type="entry name" value="WD40_repeat_CS"/>
</dbReference>
<dbReference type="InterPro" id="IPR036322">
    <property type="entry name" value="WD40_repeat_dom_sf"/>
</dbReference>
<evidence type="ECO:0000256" key="6">
    <source>
        <dbReference type="PROSITE-ProRule" id="PRU00175"/>
    </source>
</evidence>
<feature type="repeat" description="WD" evidence="7">
    <location>
        <begin position="110"/>
        <end position="152"/>
    </location>
</feature>
<dbReference type="PROSITE" id="PS00678">
    <property type="entry name" value="WD_REPEATS_1"/>
    <property type="match status" value="1"/>
</dbReference>
<comment type="function">
    <text evidence="1">May be involved in a process influencing telomere capping.</text>
</comment>
<dbReference type="STRING" id="984485.A0A1E4REI8"/>
<dbReference type="EMBL" id="KV454544">
    <property type="protein sequence ID" value="ODV65684.1"/>
    <property type="molecule type" value="Genomic_DNA"/>
</dbReference>
<name>A0A1E4REI8_9ASCO</name>
<keyword evidence="11" id="KW-1185">Reference proteome</keyword>
<evidence type="ECO:0000256" key="4">
    <source>
        <dbReference type="ARBA" id="ARBA00022574"/>
    </source>
</evidence>
<feature type="region of interest" description="Disordered" evidence="8">
    <location>
        <begin position="546"/>
        <end position="595"/>
    </location>
</feature>
<feature type="domain" description="RING-type" evidence="9">
    <location>
        <begin position="1451"/>
        <end position="1495"/>
    </location>
</feature>
<dbReference type="SMART" id="SM00320">
    <property type="entry name" value="WD40"/>
    <property type="match status" value="5"/>
</dbReference>
<feature type="compositionally biased region" description="Polar residues" evidence="8">
    <location>
        <begin position="579"/>
        <end position="595"/>
    </location>
</feature>
<feature type="compositionally biased region" description="Polar residues" evidence="8">
    <location>
        <begin position="954"/>
        <end position="972"/>
    </location>
</feature>
<dbReference type="GO" id="GO:0005774">
    <property type="term" value="C:vacuolar membrane"/>
    <property type="evidence" value="ECO:0007669"/>
    <property type="project" value="TreeGrafter"/>
</dbReference>
<feature type="compositionally biased region" description="Acidic residues" evidence="8">
    <location>
        <begin position="771"/>
        <end position="781"/>
    </location>
</feature>
<evidence type="ECO:0000256" key="7">
    <source>
        <dbReference type="PROSITE-ProRule" id="PRU00221"/>
    </source>
</evidence>
<reference evidence="11" key="1">
    <citation type="submission" date="2016-05" db="EMBL/GenBank/DDBJ databases">
        <title>Comparative genomics of biotechnologically important yeasts.</title>
        <authorList>
            <consortium name="DOE Joint Genome Institute"/>
            <person name="Riley R."/>
            <person name="Haridas S."/>
            <person name="Wolfe K.H."/>
            <person name="Lopes M.R."/>
            <person name="Hittinger C.T."/>
            <person name="Goker M."/>
            <person name="Salamov A."/>
            <person name="Wisecaver J."/>
            <person name="Long T.M."/>
            <person name="Aerts A.L."/>
            <person name="Barry K."/>
            <person name="Choi C."/>
            <person name="Clum A."/>
            <person name="Coughlan A.Y."/>
            <person name="Deshpande S."/>
            <person name="Douglass A.P."/>
            <person name="Hanson S.J."/>
            <person name="Klenk H.-P."/>
            <person name="Labutti K."/>
            <person name="Lapidus A."/>
            <person name="Lindquist E."/>
            <person name="Lipzen A."/>
            <person name="Meier-Kolthoff J.P."/>
            <person name="Ohm R.A."/>
            <person name="Otillar R.P."/>
            <person name="Pangilinan J."/>
            <person name="Peng Y."/>
            <person name="Rokas A."/>
            <person name="Rosa C.A."/>
            <person name="Scheuner C."/>
            <person name="Sibirny A.A."/>
            <person name="Slot J.C."/>
            <person name="Stielow J.B."/>
            <person name="Sun H."/>
            <person name="Kurtzman C.P."/>
            <person name="Blackwell M."/>
            <person name="Grigoriev I.V."/>
            <person name="Jeffries T.W."/>
        </authorList>
    </citation>
    <scope>NUCLEOTIDE SEQUENCE [LARGE SCALE GENOMIC DNA]</scope>
    <source>
        <strain evidence="11">NRRL Y-1933</strain>
    </source>
</reference>
<evidence type="ECO:0000256" key="3">
    <source>
        <dbReference type="ARBA" id="ARBA00022554"/>
    </source>
</evidence>
<dbReference type="RefSeq" id="XP_020074751.1">
    <property type="nucleotide sequence ID" value="XM_020221778.1"/>
</dbReference>
<feature type="region of interest" description="Disordered" evidence="8">
    <location>
        <begin position="762"/>
        <end position="781"/>
    </location>
</feature>
<feature type="compositionally biased region" description="Polar residues" evidence="8">
    <location>
        <begin position="546"/>
        <end position="565"/>
    </location>
</feature>
<dbReference type="InterPro" id="IPR001841">
    <property type="entry name" value="Znf_RING"/>
</dbReference>
<keyword evidence="5" id="KW-0677">Repeat</keyword>
<dbReference type="OrthoDB" id="311712at2759"/>
<dbReference type="InterPro" id="IPR015943">
    <property type="entry name" value="WD40/YVTN_repeat-like_dom_sf"/>
</dbReference>
<feature type="compositionally biased region" description="Basic and acidic residues" evidence="8">
    <location>
        <begin position="567"/>
        <end position="578"/>
    </location>
</feature>
<dbReference type="Pfam" id="PF00400">
    <property type="entry name" value="WD40"/>
    <property type="match status" value="2"/>
</dbReference>
<dbReference type="GO" id="GO:0008270">
    <property type="term" value="F:zinc ion binding"/>
    <property type="evidence" value="ECO:0007669"/>
    <property type="project" value="UniProtKB-KW"/>
</dbReference>
<dbReference type="InterPro" id="IPR001680">
    <property type="entry name" value="WD40_rpt"/>
</dbReference>
<dbReference type="InterPro" id="IPR049566">
    <property type="entry name" value="WDR59_RTC1-like_RING_Znf"/>
</dbReference>
<keyword evidence="6" id="KW-0479">Metal-binding</keyword>
<gene>
    <name evidence="10" type="ORF">HYPBUDRAFT_153876</name>
</gene>
<dbReference type="PROSITE" id="PS50082">
    <property type="entry name" value="WD_REPEATS_2"/>
    <property type="match status" value="2"/>
</dbReference>
<feature type="region of interest" description="Disordered" evidence="8">
    <location>
        <begin position="868"/>
        <end position="914"/>
    </location>
</feature>
<sequence length="1507" mass="170704">MSQTANSPYDSITFGKSLLLRVDGAIGAMSLSPNGRDAVLAGRRGLFIIDLDDPFTTPRWLHHITSWEVADVQWSPHHLAKPSWCISTSNQKALLWDLARPSNNAILNVLHQHTRAITDINFHPFDPEILATCSIDTFIFQWDMRTPRKPVAQWAEWRAGTTQVKWNHANPYEIASSHDNNFYIWDSRNGSLPVLKVNKAHNAKINGLDFSNGISNIITCSNDKLIRFWDLSTDKARNLANSFNFFDDKSINRRSLDPTVIINTEFPVARARNLPFGKDRACGVMPLRGGQDAVHILNYDGAFNKAKATGKTQTIQGDPIHSFKGHSGPIKDFLWRHQHENYDGFENKHNWKEYQLVTWSSQDYDLKLWPEDDLYEKINYNPTHQKILDDLINEELDSESVVKSNALISENIDDESVEPSTPNAERFSYKYNTYCIEPPVTIEDLKNNSSGDILSSITKFKLAKSHKQSNVSQLNHLDWISGVRIGHINNHDKNASINDSEDGPTNLGEEVSIVGHKFPKIRFEKISVSTGHLVVSLRGPVPVIASNNTHKNSASDSNASGTEENTVIDKEAKRDSKSETIPATSTTTNMPGLGSVNHNNSIQNSEDITSTPANTSTVINNEDTVTEQKLVFIRLEVKFPKNYPYLEELGKVSSSRRFSKLQKSNTIKFDIEETHELNLSIKKDMLKHLEEIANFFTNKYKKFCLEPCLRYLLGDKIDLSDSLMLENTRTESNDENGESELIQEIGTEGWADDLINQQPDVDYNAMKDDSSSSEDEDEDDLIPVINDNLAGSGELNGYDNGTSLNDKGGINEGTSDAPLMNTFDSTPIPKGCGAVWSNTGQLVCFLTKRNNEPDKTVQRFKFSEGGFTLKNNDASSESSESDSDLESDGVGQTESYLYNGSDNESITSSSSDDSFTKDWDEIFQNDVPSRSRIPGLFKTTVGLGNRFISHGNNKSSLNRLTSQGGTASNYKSSAHGDITLDQNNLLKKRSRRHNRKSANVVGIFDFRHLIPDKYELACEYRVLGDSPENLSRYNSAVALKYGLKEISDVWRILEMILIKDVKLNEIHPVFRAPLGNQYNEKSTEMSHLLLTSDFGRKISNNEHYRFYWGTHPFGHTWLIEQIFKYFETQGNIQMLAMLSCILFENTSNIKKTDVNMPNIPINTPYKANPPIPSIVDLKGFNSFNQENDEMFNNEIFRESLSDIKLESKYENHRNSTISNNRKGISEVMDHERSIGSSIDVPSFKDYSPDRHSSLKRNIQHQSLTPFLDLSPANEYSLFPFRGNQKQTRQIRKNSTQLFPGSSKKLRAIQLKRQQIANSFIKNRIRPPPLVTIEMMNAESLDLYDDMYTSLLLNAQDFEKIKVYREHYAEMLFLWGLPINRIKILKFNYPNTEDVDPVSNKSLFEVHSLKFGLRAESRKVGLDKDQIVPSTTIQTARNNPWNTVKRNELKSCSLCNLIVNKRVVVCTSCEHVMHSDCAVEWWTLNEGAEESEQECPSGCSCRCLDYHV</sequence>
<keyword evidence="6" id="KW-0863">Zinc-finger</keyword>
<feature type="repeat" description="WD" evidence="7">
    <location>
        <begin position="198"/>
        <end position="239"/>
    </location>
</feature>
<evidence type="ECO:0000313" key="10">
    <source>
        <dbReference type="EMBL" id="ODV65684.1"/>
    </source>
</evidence>
<protein>
    <submittedName>
        <fullName evidence="10">WD40 repeat-like protein</fullName>
    </submittedName>
</protein>
<proteinExistence type="predicted"/>
<feature type="region of interest" description="Disordered" evidence="8">
    <location>
        <begin position="954"/>
        <end position="975"/>
    </location>
</feature>
<dbReference type="Pfam" id="PF17120">
    <property type="entry name" value="zf-RING_16"/>
    <property type="match status" value="1"/>
</dbReference>
<comment type="subcellular location">
    <subcellularLocation>
        <location evidence="2">Vacuole</location>
    </subcellularLocation>
</comment>
<evidence type="ECO:0000313" key="11">
    <source>
        <dbReference type="Proteomes" id="UP000095085"/>
    </source>
</evidence>
<dbReference type="PROSITE" id="PS50089">
    <property type="entry name" value="ZF_RING_2"/>
    <property type="match status" value="1"/>
</dbReference>
<dbReference type="GO" id="GO:1904263">
    <property type="term" value="P:positive regulation of TORC1 signaling"/>
    <property type="evidence" value="ECO:0007669"/>
    <property type="project" value="TreeGrafter"/>
</dbReference>
<keyword evidence="4 7" id="KW-0853">WD repeat</keyword>